<evidence type="ECO:0000256" key="4">
    <source>
        <dbReference type="ARBA" id="ARBA00022691"/>
    </source>
</evidence>
<evidence type="ECO:0000259" key="7">
    <source>
        <dbReference type="Pfam" id="PF05175"/>
    </source>
</evidence>
<dbReference type="Pfam" id="PF05175">
    <property type="entry name" value="MTS"/>
    <property type="match status" value="1"/>
</dbReference>
<comment type="catalytic activity">
    <reaction evidence="5">
        <text>L-glutaminyl-[peptide chain release factor] + S-adenosyl-L-methionine = N(5)-methyl-L-glutaminyl-[peptide chain release factor] + S-adenosyl-L-homocysteine + H(+)</text>
        <dbReference type="Rhea" id="RHEA:42896"/>
        <dbReference type="Rhea" id="RHEA-COMP:10271"/>
        <dbReference type="Rhea" id="RHEA-COMP:10272"/>
        <dbReference type="ChEBI" id="CHEBI:15378"/>
        <dbReference type="ChEBI" id="CHEBI:30011"/>
        <dbReference type="ChEBI" id="CHEBI:57856"/>
        <dbReference type="ChEBI" id="CHEBI:59789"/>
        <dbReference type="ChEBI" id="CHEBI:61891"/>
        <dbReference type="EC" id="2.1.1.297"/>
    </reaction>
</comment>
<dbReference type="SUPFAM" id="SSF53335">
    <property type="entry name" value="S-adenosyl-L-methionine-dependent methyltransferases"/>
    <property type="match status" value="1"/>
</dbReference>
<organism evidence="8 9">
    <name type="scientific">Cellulomonas fimi (strain ATCC 484 / DSM 20113 / JCM 1341 / CCUG 24087 / LMG 16345 / NBRC 15513 / NCIMB 8980 / NCTC 7547 / NRS-133)</name>
    <dbReference type="NCBI Taxonomy" id="590998"/>
    <lineage>
        <taxon>Bacteria</taxon>
        <taxon>Bacillati</taxon>
        <taxon>Actinomycetota</taxon>
        <taxon>Actinomycetes</taxon>
        <taxon>Micrococcales</taxon>
        <taxon>Cellulomonadaceae</taxon>
        <taxon>Cellulomonas</taxon>
    </lineage>
</organism>
<dbReference type="InterPro" id="IPR029063">
    <property type="entry name" value="SAM-dependent_MTases_sf"/>
</dbReference>
<dbReference type="InterPro" id="IPR004556">
    <property type="entry name" value="HemK-like"/>
</dbReference>
<dbReference type="Proteomes" id="UP000008460">
    <property type="component" value="Chromosome"/>
</dbReference>
<dbReference type="eggNOG" id="COG2890">
    <property type="taxonomic scope" value="Bacteria"/>
</dbReference>
<evidence type="ECO:0000256" key="6">
    <source>
        <dbReference type="SAM" id="MobiDB-lite"/>
    </source>
</evidence>
<keyword evidence="9" id="KW-1185">Reference proteome</keyword>
<dbReference type="AlphaFoldDB" id="F4H0P1"/>
<dbReference type="HOGENOM" id="CLU_018398_4_2_11"/>
<dbReference type="KEGG" id="cfi:Celf_0876"/>
<dbReference type="GO" id="GO:0032259">
    <property type="term" value="P:methylation"/>
    <property type="evidence" value="ECO:0007669"/>
    <property type="project" value="UniProtKB-KW"/>
</dbReference>
<dbReference type="STRING" id="590998.Celf_0876"/>
<protein>
    <recommendedName>
        <fullName evidence="1">peptide chain release factor N(5)-glutamine methyltransferase</fullName>
        <ecNumber evidence="1">2.1.1.297</ecNumber>
    </recommendedName>
</protein>
<dbReference type="NCBIfam" id="TIGR03704">
    <property type="entry name" value="PrmC_rel_meth"/>
    <property type="match status" value="1"/>
</dbReference>
<proteinExistence type="predicted"/>
<keyword evidence="3" id="KW-0808">Transferase</keyword>
<accession>F4H0P1</accession>
<name>F4H0P1_CELFA</name>
<reference evidence="8 9" key="1">
    <citation type="submission" date="2011-04" db="EMBL/GenBank/DDBJ databases">
        <title>Complete sequence of Cellulomonas fimi ATCC 484.</title>
        <authorList>
            <consortium name="US DOE Joint Genome Institute"/>
            <person name="Lucas S."/>
            <person name="Han J."/>
            <person name="Lapidus A."/>
            <person name="Cheng J.-F."/>
            <person name="Goodwin L."/>
            <person name="Pitluck S."/>
            <person name="Peters L."/>
            <person name="Chertkov O."/>
            <person name="Detter J.C."/>
            <person name="Han C."/>
            <person name="Tapia R."/>
            <person name="Land M."/>
            <person name="Hauser L."/>
            <person name="Kyrpides N."/>
            <person name="Ivanova N."/>
            <person name="Ovchinnikova G."/>
            <person name="Pagani I."/>
            <person name="Mead D."/>
            <person name="Brumm P."/>
            <person name="Woyke T."/>
        </authorList>
    </citation>
    <scope>NUCLEOTIDE SEQUENCE [LARGE SCALE GENOMIC DNA]</scope>
    <source>
        <strain evidence="9">ATCC 484 / DSM 20113 / JCM 1341 / NBRC 15513 / NCIMB 8980 / NCTC 7547</strain>
    </source>
</reference>
<dbReference type="EMBL" id="CP002666">
    <property type="protein sequence ID" value="AEE45014.1"/>
    <property type="molecule type" value="Genomic_DNA"/>
</dbReference>
<dbReference type="Gene3D" id="3.40.50.150">
    <property type="entry name" value="Vaccinia Virus protein VP39"/>
    <property type="match status" value="1"/>
</dbReference>
<dbReference type="Gene3D" id="1.10.8.10">
    <property type="entry name" value="DNA helicase RuvA subunit, C-terminal domain"/>
    <property type="match status" value="1"/>
</dbReference>
<sequence length="289" mass="29834">MPTADVPSPDDRAAGVPSPEARSPGVPSPDPVALAARLRAAGCVFAEDEAALLLGATDDPDRLETMVVRRVAGEPLEQVLGWAEFCGLRVAVAPTVFVPRRRTEVLVREAVALAPARGAVVVDLCCGTGAVGLAVVSSLVDAVLVAVDVDPAAVQVARRNLDPVGGVALLGDVDAPLPSHLEGRVDVLTANAPYVPTDEVRLMPPEARDHEARVALDGGPDGLDVQRRVAAAAPRWLRPGGHLLVETSGRQAPATAAAMSAAGLVPWVVRDDEVGATVVIGRRDVPRPG</sequence>
<dbReference type="PANTHER" id="PTHR18895:SF74">
    <property type="entry name" value="MTRF1L RELEASE FACTOR GLUTAMINE METHYLTRANSFERASE"/>
    <property type="match status" value="1"/>
</dbReference>
<dbReference type="GO" id="GO:0102559">
    <property type="term" value="F:peptide chain release factor N(5)-glutamine methyltransferase activity"/>
    <property type="evidence" value="ECO:0007669"/>
    <property type="project" value="UniProtKB-EC"/>
</dbReference>
<evidence type="ECO:0000313" key="9">
    <source>
        <dbReference type="Proteomes" id="UP000008460"/>
    </source>
</evidence>
<keyword evidence="2 8" id="KW-0489">Methyltransferase</keyword>
<gene>
    <name evidence="8" type="ordered locus">Celf_0876</name>
</gene>
<dbReference type="EC" id="2.1.1.297" evidence="1"/>
<dbReference type="InterPro" id="IPR007848">
    <property type="entry name" value="Small_mtfrase_dom"/>
</dbReference>
<keyword evidence="4" id="KW-0949">S-adenosyl-L-methionine</keyword>
<dbReference type="RefSeq" id="WP_013770043.1">
    <property type="nucleotide sequence ID" value="NC_015514.1"/>
</dbReference>
<dbReference type="InterPro" id="IPR022446">
    <property type="entry name" value="MeTrfrase_put"/>
</dbReference>
<dbReference type="NCBIfam" id="TIGR00536">
    <property type="entry name" value="hemK_fam"/>
    <property type="match status" value="1"/>
</dbReference>
<feature type="region of interest" description="Disordered" evidence="6">
    <location>
        <begin position="1"/>
        <end position="29"/>
    </location>
</feature>
<evidence type="ECO:0000256" key="3">
    <source>
        <dbReference type="ARBA" id="ARBA00022679"/>
    </source>
</evidence>
<dbReference type="PANTHER" id="PTHR18895">
    <property type="entry name" value="HEMK METHYLTRANSFERASE"/>
    <property type="match status" value="1"/>
</dbReference>
<evidence type="ECO:0000256" key="1">
    <source>
        <dbReference type="ARBA" id="ARBA00012771"/>
    </source>
</evidence>
<evidence type="ECO:0000313" key="8">
    <source>
        <dbReference type="EMBL" id="AEE45014.1"/>
    </source>
</evidence>
<evidence type="ECO:0000256" key="2">
    <source>
        <dbReference type="ARBA" id="ARBA00022603"/>
    </source>
</evidence>
<dbReference type="InterPro" id="IPR050320">
    <property type="entry name" value="N5-glutamine_MTase"/>
</dbReference>
<feature type="domain" description="Methyltransferase small" evidence="7">
    <location>
        <begin position="114"/>
        <end position="195"/>
    </location>
</feature>
<evidence type="ECO:0000256" key="5">
    <source>
        <dbReference type="ARBA" id="ARBA00048391"/>
    </source>
</evidence>